<dbReference type="SUPFAM" id="SSF56300">
    <property type="entry name" value="Metallo-dependent phosphatases"/>
    <property type="match status" value="1"/>
</dbReference>
<accession>A0A7X3KTS8</accession>
<evidence type="ECO:0000313" key="3">
    <source>
        <dbReference type="Proteomes" id="UP000461288"/>
    </source>
</evidence>
<gene>
    <name evidence="2" type="ORF">GO594_12850</name>
</gene>
<evidence type="ECO:0000313" key="2">
    <source>
        <dbReference type="EMBL" id="MWK56870.1"/>
    </source>
</evidence>
<protein>
    <submittedName>
        <fullName evidence="2">Serine/threonine protein phosphatase</fullName>
    </submittedName>
</protein>
<reference evidence="2 3" key="1">
    <citation type="submission" date="2019-12" db="EMBL/GenBank/DDBJ databases">
        <title>Draft genome sequence of Pseudomonas otitidis recovered from a chicken carcass.</title>
        <authorList>
            <person name="Vieira T.R."/>
            <person name="Oliviera E.F.C."/>
            <person name="Silva N.M.V."/>
            <person name="Sambrano G.E."/>
            <person name="Cibulski S.P."/>
            <person name="Cardoso M.R.I."/>
        </authorList>
    </citation>
    <scope>NUCLEOTIDE SEQUENCE [LARGE SCALE GENOMIC DNA]</scope>
    <source>
        <strain evidence="2 3">25_K</strain>
    </source>
</reference>
<comment type="caution">
    <text evidence="2">The sequence shown here is derived from an EMBL/GenBank/DDBJ whole genome shotgun (WGS) entry which is preliminary data.</text>
</comment>
<sequence length="244" mass="27800">MRLHILSDLHNEFHAYVPAVSDADLVILAGDIDVRARGVSWAAEAFDCPVLYVPGNHEYYKGHLTGTLEKMREAQTDRVRVLDRDEFRFGDVRFLGATMWTDYSSMGDVTLATLSAQMTLNDFRRIRVGSYRRLRPTDVIEEALKTRQWLLDKLAEPWKGKTVVITHHAPSLCSMKGHPHSGDRLDAAYANAWDDLMGERIDLWVHGHVHTRQDYELSGTRVLSNPRGYPEQQTGFAPDLIIEI</sequence>
<dbReference type="Proteomes" id="UP000461288">
    <property type="component" value="Unassembled WGS sequence"/>
</dbReference>
<dbReference type="PANTHER" id="PTHR37844">
    <property type="entry name" value="SER/THR PROTEIN PHOSPHATASE SUPERFAMILY (AFU_ORTHOLOGUE AFUA_1G14840)"/>
    <property type="match status" value="1"/>
</dbReference>
<dbReference type="Gene3D" id="3.60.21.10">
    <property type="match status" value="1"/>
</dbReference>
<dbReference type="InterPro" id="IPR029052">
    <property type="entry name" value="Metallo-depent_PP-like"/>
</dbReference>
<dbReference type="InterPro" id="IPR004843">
    <property type="entry name" value="Calcineurin-like_PHP"/>
</dbReference>
<dbReference type="Pfam" id="PF00149">
    <property type="entry name" value="Metallophos"/>
    <property type="match status" value="1"/>
</dbReference>
<dbReference type="GO" id="GO:0016787">
    <property type="term" value="F:hydrolase activity"/>
    <property type="evidence" value="ECO:0007669"/>
    <property type="project" value="InterPro"/>
</dbReference>
<proteinExistence type="predicted"/>
<dbReference type="PANTHER" id="PTHR37844:SF2">
    <property type="entry name" value="SER_THR PROTEIN PHOSPHATASE SUPERFAMILY (AFU_ORTHOLOGUE AFUA_1G14840)"/>
    <property type="match status" value="1"/>
</dbReference>
<dbReference type="EMBL" id="WTFN01000026">
    <property type="protein sequence ID" value="MWK56870.1"/>
    <property type="molecule type" value="Genomic_DNA"/>
</dbReference>
<feature type="domain" description="Calcineurin-like phosphoesterase" evidence="1">
    <location>
        <begin position="1"/>
        <end position="211"/>
    </location>
</feature>
<name>A0A7X3KTS8_9GAMM</name>
<dbReference type="AlphaFoldDB" id="A0A7X3KTS8"/>
<organism evidence="2 3">
    <name type="scientific">Metapseudomonas otitidis</name>
    <dbReference type="NCBI Taxonomy" id="319939"/>
    <lineage>
        <taxon>Bacteria</taxon>
        <taxon>Pseudomonadati</taxon>
        <taxon>Pseudomonadota</taxon>
        <taxon>Gammaproteobacteria</taxon>
        <taxon>Pseudomonadales</taxon>
        <taxon>Pseudomonadaceae</taxon>
        <taxon>Metapseudomonas</taxon>
    </lineage>
</organism>
<evidence type="ECO:0000259" key="1">
    <source>
        <dbReference type="Pfam" id="PF00149"/>
    </source>
</evidence>
<dbReference type="RefSeq" id="WP_160480997.1">
    <property type="nucleotide sequence ID" value="NZ_WTFN01000026.1"/>
</dbReference>